<dbReference type="GO" id="GO:0005769">
    <property type="term" value="C:early endosome"/>
    <property type="evidence" value="ECO:0007669"/>
    <property type="project" value="TreeGrafter"/>
</dbReference>
<dbReference type="PANTHER" id="PTHR46958:SF1">
    <property type="entry name" value="B-CELL RECEPTOR CD22"/>
    <property type="match status" value="1"/>
</dbReference>
<dbReference type="OrthoDB" id="6159398at2759"/>
<dbReference type="InterPro" id="IPR003599">
    <property type="entry name" value="Ig_sub"/>
</dbReference>
<comment type="caution">
    <text evidence="3">The sequence shown here is derived from an EMBL/GenBank/DDBJ whole genome shotgun (WGS) entry which is preliminary data.</text>
</comment>
<dbReference type="CDD" id="cd00096">
    <property type="entry name" value="Ig"/>
    <property type="match status" value="1"/>
</dbReference>
<dbReference type="InterPro" id="IPR013783">
    <property type="entry name" value="Ig-like_fold"/>
</dbReference>
<dbReference type="PANTHER" id="PTHR46958">
    <property type="entry name" value="B-CELL RECEPTOR CD22"/>
    <property type="match status" value="1"/>
</dbReference>
<keyword evidence="4" id="KW-1185">Reference proteome</keyword>
<organism evidence="3 4">
    <name type="scientific">Holothuria leucospilota</name>
    <name type="common">Black long sea cucumber</name>
    <name type="synonym">Mertensiothuria leucospilota</name>
    <dbReference type="NCBI Taxonomy" id="206669"/>
    <lineage>
        <taxon>Eukaryota</taxon>
        <taxon>Metazoa</taxon>
        <taxon>Echinodermata</taxon>
        <taxon>Eleutherozoa</taxon>
        <taxon>Echinozoa</taxon>
        <taxon>Holothuroidea</taxon>
        <taxon>Aspidochirotacea</taxon>
        <taxon>Aspidochirotida</taxon>
        <taxon>Holothuriidae</taxon>
        <taxon>Holothuria</taxon>
    </lineage>
</organism>
<dbReference type="Gene3D" id="2.60.40.10">
    <property type="entry name" value="Immunoglobulins"/>
    <property type="match status" value="2"/>
</dbReference>
<dbReference type="InterPro" id="IPR013098">
    <property type="entry name" value="Ig_I-set"/>
</dbReference>
<accession>A0A9Q1BX91</accession>
<dbReference type="SMART" id="SM00408">
    <property type="entry name" value="IGc2"/>
    <property type="match status" value="2"/>
</dbReference>
<dbReference type="GO" id="GO:0050859">
    <property type="term" value="P:negative regulation of B cell receptor signaling pathway"/>
    <property type="evidence" value="ECO:0007669"/>
    <property type="project" value="TreeGrafter"/>
</dbReference>
<dbReference type="SUPFAM" id="SSF48726">
    <property type="entry name" value="Immunoglobulin"/>
    <property type="match status" value="2"/>
</dbReference>
<dbReference type="InterPro" id="IPR007110">
    <property type="entry name" value="Ig-like_dom"/>
</dbReference>
<protein>
    <submittedName>
        <fullName evidence="3">Hemicentin-1</fullName>
    </submittedName>
</protein>
<proteinExistence type="predicted"/>
<dbReference type="GO" id="GO:0033691">
    <property type="term" value="F:sialic acid binding"/>
    <property type="evidence" value="ECO:0007669"/>
    <property type="project" value="TreeGrafter"/>
</dbReference>
<dbReference type="GO" id="GO:0019903">
    <property type="term" value="F:protein phosphatase binding"/>
    <property type="evidence" value="ECO:0007669"/>
    <property type="project" value="TreeGrafter"/>
</dbReference>
<dbReference type="InterPro" id="IPR036179">
    <property type="entry name" value="Ig-like_dom_sf"/>
</dbReference>
<evidence type="ECO:0000256" key="1">
    <source>
        <dbReference type="SAM" id="SignalP"/>
    </source>
</evidence>
<dbReference type="GO" id="GO:0070062">
    <property type="term" value="C:extracellular exosome"/>
    <property type="evidence" value="ECO:0007669"/>
    <property type="project" value="TreeGrafter"/>
</dbReference>
<dbReference type="EMBL" id="JAIZAY010000010">
    <property type="protein sequence ID" value="KAJ8034556.1"/>
    <property type="molecule type" value="Genomic_DNA"/>
</dbReference>
<dbReference type="Proteomes" id="UP001152320">
    <property type="component" value="Chromosome 10"/>
</dbReference>
<dbReference type="GO" id="GO:0042609">
    <property type="term" value="F:CD4 receptor binding"/>
    <property type="evidence" value="ECO:0007669"/>
    <property type="project" value="TreeGrafter"/>
</dbReference>
<gene>
    <name evidence="3" type="ORF">HOLleu_21442</name>
</gene>
<dbReference type="PROSITE" id="PS50835">
    <property type="entry name" value="IG_LIKE"/>
    <property type="match status" value="2"/>
</dbReference>
<feature type="chain" id="PRO_5040121630" evidence="1">
    <location>
        <begin position="20"/>
        <end position="347"/>
    </location>
</feature>
<dbReference type="Pfam" id="PF07679">
    <property type="entry name" value="I-set"/>
    <property type="match status" value="1"/>
</dbReference>
<dbReference type="GO" id="GO:0009897">
    <property type="term" value="C:external side of plasma membrane"/>
    <property type="evidence" value="ECO:0007669"/>
    <property type="project" value="TreeGrafter"/>
</dbReference>
<dbReference type="InterPro" id="IPR003598">
    <property type="entry name" value="Ig_sub2"/>
</dbReference>
<dbReference type="GO" id="GO:0055037">
    <property type="term" value="C:recycling endosome"/>
    <property type="evidence" value="ECO:0007669"/>
    <property type="project" value="TreeGrafter"/>
</dbReference>
<reference evidence="3" key="1">
    <citation type="submission" date="2021-10" db="EMBL/GenBank/DDBJ databases">
        <title>Tropical sea cucumber genome reveals ecological adaptation and Cuvierian tubules defense mechanism.</title>
        <authorList>
            <person name="Chen T."/>
        </authorList>
    </citation>
    <scope>NUCLEOTIDE SEQUENCE</scope>
    <source>
        <strain evidence="3">Nanhai2018</strain>
        <tissue evidence="3">Muscle</tissue>
    </source>
</reference>
<feature type="signal peptide" evidence="1">
    <location>
        <begin position="1"/>
        <end position="19"/>
    </location>
</feature>
<keyword evidence="1" id="KW-0732">Signal</keyword>
<name>A0A9Q1BX91_HOLLE</name>
<dbReference type="AlphaFoldDB" id="A0A9Q1BX91"/>
<dbReference type="SMART" id="SM00409">
    <property type="entry name" value="IG"/>
    <property type="match status" value="2"/>
</dbReference>
<feature type="domain" description="Ig-like" evidence="2">
    <location>
        <begin position="25"/>
        <end position="112"/>
    </location>
</feature>
<evidence type="ECO:0000313" key="4">
    <source>
        <dbReference type="Proteomes" id="UP001152320"/>
    </source>
</evidence>
<evidence type="ECO:0000259" key="2">
    <source>
        <dbReference type="PROSITE" id="PS50835"/>
    </source>
</evidence>
<evidence type="ECO:0000313" key="3">
    <source>
        <dbReference type="EMBL" id="KAJ8034556.1"/>
    </source>
</evidence>
<sequence>MDLRVLLVVVTTLTYFCDADSCFTPDVSKLLKKVGDSVSLYCSSGNDHIAAILKKDGIIITSGSNLVVEGVLSSEKVLRIFNVTRANEGTYTCNANINVCGSVELKVYDEITFPNEDKEKLQYIQAGRSGKITCTSKSTPDPTHEWYVDGRKIQGDGAFQQKGKHLQVVSATKLNASTFTCRANLKEFGYFKDLNITLSVSEGEPLSCLKCRQYDVGKADSVDNCVSAKNIDKVEQCHSSCVTITASGPSFDGNIRYASIRGCGDHVGVLKEKCMELPHPVIKMEALSLFGDFSGLTNADVCFCSSGDQCNNEAKVYKSPSNGVVIKGGIPTVVAALCLIISVLTEQ</sequence>
<feature type="domain" description="Ig-like" evidence="2">
    <location>
        <begin position="114"/>
        <end position="197"/>
    </location>
</feature>